<dbReference type="Pfam" id="PF04893">
    <property type="entry name" value="Yip1"/>
    <property type="match status" value="1"/>
</dbReference>
<keyword evidence="2 5" id="KW-0812">Transmembrane</keyword>
<evidence type="ECO:0000313" key="7">
    <source>
        <dbReference type="EMBL" id="PPU99298.1"/>
    </source>
</evidence>
<evidence type="ECO:0000256" key="3">
    <source>
        <dbReference type="ARBA" id="ARBA00022989"/>
    </source>
</evidence>
<sequence>MEIIMNVFTDSAKFFQRLDKKPSFLYFLLATITMASMVWIVYFKNVDFGWMIGNTLSSVNGLSDKQIELAQFTINPTVMSWSKAFGSGIQFLLWYLVMATYFWIVARLSGKSRRFLDWLGFQTWVGAPLFISLVAQLIETLIMPPRSMPSSIQLTHLDPLIMHLPTNSAWKGLASHFDLLNIGCIWLGAVAWRIWVGGGWGKCVLIAAAPYVLLYGGWAAFILAFR</sequence>
<dbReference type="InterPro" id="IPR006977">
    <property type="entry name" value="Yip1_dom"/>
</dbReference>
<comment type="subcellular location">
    <subcellularLocation>
        <location evidence="1">Membrane</location>
        <topology evidence="1">Multi-pass membrane protein</topology>
    </subcellularLocation>
</comment>
<evidence type="ECO:0000313" key="8">
    <source>
        <dbReference type="Proteomes" id="UP000238261"/>
    </source>
</evidence>
<keyword evidence="8" id="KW-1185">Reference proteome</keyword>
<evidence type="ECO:0000256" key="4">
    <source>
        <dbReference type="ARBA" id="ARBA00023136"/>
    </source>
</evidence>
<organism evidence="7 8">
    <name type="scientific">Xanthomonas hyacinthi</name>
    <dbReference type="NCBI Taxonomy" id="56455"/>
    <lineage>
        <taxon>Bacteria</taxon>
        <taxon>Pseudomonadati</taxon>
        <taxon>Pseudomonadota</taxon>
        <taxon>Gammaproteobacteria</taxon>
        <taxon>Lysobacterales</taxon>
        <taxon>Lysobacteraceae</taxon>
        <taxon>Xanthomonas</taxon>
    </lineage>
</organism>
<dbReference type="Proteomes" id="UP000238261">
    <property type="component" value="Unassembled WGS sequence"/>
</dbReference>
<dbReference type="EMBL" id="MDEG01000002">
    <property type="protein sequence ID" value="PPU99298.1"/>
    <property type="molecule type" value="Genomic_DNA"/>
</dbReference>
<evidence type="ECO:0000259" key="6">
    <source>
        <dbReference type="Pfam" id="PF04893"/>
    </source>
</evidence>
<dbReference type="AlphaFoldDB" id="A0A2S7F1P7"/>
<comment type="caution">
    <text evidence="7">The sequence shown here is derived from an EMBL/GenBank/DDBJ whole genome shotgun (WGS) entry which is preliminary data.</text>
</comment>
<feature type="domain" description="Yip1" evidence="6">
    <location>
        <begin position="6"/>
        <end position="220"/>
    </location>
</feature>
<feature type="transmembrane region" description="Helical" evidence="5">
    <location>
        <begin position="23"/>
        <end position="42"/>
    </location>
</feature>
<proteinExistence type="predicted"/>
<evidence type="ECO:0000256" key="2">
    <source>
        <dbReference type="ARBA" id="ARBA00022692"/>
    </source>
</evidence>
<feature type="transmembrane region" description="Helical" evidence="5">
    <location>
        <begin position="84"/>
        <end position="106"/>
    </location>
</feature>
<feature type="transmembrane region" description="Helical" evidence="5">
    <location>
        <begin position="203"/>
        <end position="225"/>
    </location>
</feature>
<keyword evidence="3 5" id="KW-1133">Transmembrane helix</keyword>
<evidence type="ECO:0000256" key="5">
    <source>
        <dbReference type="SAM" id="Phobius"/>
    </source>
</evidence>
<dbReference type="RefSeq" id="WP_046978056.1">
    <property type="nucleotide sequence ID" value="NZ_JBHRWS010000001.1"/>
</dbReference>
<reference evidence="8" key="1">
    <citation type="submission" date="2016-08" db="EMBL/GenBank/DDBJ databases">
        <authorList>
            <person name="Merda D."/>
            <person name="Briand M."/>
            <person name="Taghouti G."/>
            <person name="Carrere S."/>
            <person name="Gouzy J."/>
            <person name="Portier P."/>
            <person name="Jacques M.-A."/>
            <person name="Fischer-Le Saux M."/>
        </authorList>
    </citation>
    <scope>NUCLEOTIDE SEQUENCE [LARGE SCALE GENOMIC DNA]</scope>
    <source>
        <strain evidence="8">CFBP1156</strain>
    </source>
</reference>
<name>A0A2S7F1P7_9XANT</name>
<accession>A0A2S7F1P7</accession>
<evidence type="ECO:0000256" key="1">
    <source>
        <dbReference type="ARBA" id="ARBA00004141"/>
    </source>
</evidence>
<feature type="transmembrane region" description="Helical" evidence="5">
    <location>
        <begin position="179"/>
        <end position="196"/>
    </location>
</feature>
<keyword evidence="4 5" id="KW-0472">Membrane</keyword>
<protein>
    <recommendedName>
        <fullName evidence="6">Yip1 domain-containing protein</fullName>
    </recommendedName>
</protein>
<dbReference type="GO" id="GO:0016020">
    <property type="term" value="C:membrane"/>
    <property type="evidence" value="ECO:0007669"/>
    <property type="project" value="UniProtKB-SubCell"/>
</dbReference>
<gene>
    <name evidence="7" type="ORF">XhyaCFBP1156_03240</name>
</gene>
<feature type="transmembrane region" description="Helical" evidence="5">
    <location>
        <begin position="118"/>
        <end position="138"/>
    </location>
</feature>